<dbReference type="Gene3D" id="1.20.5.5270">
    <property type="match status" value="1"/>
</dbReference>
<dbReference type="SUPFAM" id="SSF88697">
    <property type="entry name" value="PUA domain-like"/>
    <property type="match status" value="1"/>
</dbReference>
<dbReference type="Pfam" id="PF22667">
    <property type="entry name" value="Lon_lid"/>
    <property type="match status" value="1"/>
</dbReference>
<dbReference type="FunFam" id="3.30.230.10:FF:000015">
    <property type="entry name" value="Lon protease homolog, mitochondrial"/>
    <property type="match status" value="1"/>
</dbReference>
<proteinExistence type="inferred from homology"/>
<dbReference type="GO" id="GO:0005524">
    <property type="term" value="F:ATP binding"/>
    <property type="evidence" value="ECO:0007669"/>
    <property type="project" value="UniProtKB-UniRule"/>
</dbReference>
<dbReference type="InterPro" id="IPR004815">
    <property type="entry name" value="Lon_bac/euk-typ"/>
</dbReference>
<dbReference type="CDD" id="cd19500">
    <property type="entry name" value="RecA-like_Lon"/>
    <property type="match status" value="1"/>
</dbReference>
<dbReference type="InterPro" id="IPR046336">
    <property type="entry name" value="Lon_prtase_N_sf"/>
</dbReference>
<dbReference type="PROSITE" id="PS51786">
    <property type="entry name" value="LON_PROTEOLYTIC"/>
    <property type="match status" value="1"/>
</dbReference>
<dbReference type="GO" id="GO:0070407">
    <property type="term" value="P:oxidation-dependent protein catabolic process"/>
    <property type="evidence" value="ECO:0007669"/>
    <property type="project" value="UniProtKB-UniRule"/>
</dbReference>
<dbReference type="GO" id="GO:0034599">
    <property type="term" value="P:cellular response to oxidative stress"/>
    <property type="evidence" value="ECO:0007669"/>
    <property type="project" value="UniProtKB-UniRule"/>
</dbReference>
<dbReference type="Gene3D" id="1.20.58.1480">
    <property type="match status" value="1"/>
</dbReference>
<keyword evidence="16" id="KW-1185">Reference proteome</keyword>
<evidence type="ECO:0000313" key="16">
    <source>
        <dbReference type="Proteomes" id="UP001211065"/>
    </source>
</evidence>
<dbReference type="Gene3D" id="2.30.130.40">
    <property type="entry name" value="LON domain-like"/>
    <property type="match status" value="1"/>
</dbReference>
<keyword evidence="5 10" id="KW-0720">Serine protease</keyword>
<dbReference type="PROSITE" id="PS01046">
    <property type="entry name" value="LON_SER"/>
    <property type="match status" value="1"/>
</dbReference>
<evidence type="ECO:0000256" key="10">
    <source>
        <dbReference type="HAMAP-Rule" id="MF_03120"/>
    </source>
</evidence>
<evidence type="ECO:0000256" key="8">
    <source>
        <dbReference type="ARBA" id="ARBA00023128"/>
    </source>
</evidence>
<dbReference type="Pfam" id="PF00004">
    <property type="entry name" value="AAA"/>
    <property type="match status" value="1"/>
</dbReference>
<dbReference type="EC" id="3.4.21.53" evidence="10"/>
<dbReference type="InterPro" id="IPR015947">
    <property type="entry name" value="PUA-like_sf"/>
</dbReference>
<dbReference type="GO" id="GO:0004176">
    <property type="term" value="F:ATP-dependent peptidase activity"/>
    <property type="evidence" value="ECO:0007669"/>
    <property type="project" value="UniProtKB-UniRule"/>
</dbReference>
<feature type="domain" description="Lon N-terminal" evidence="14">
    <location>
        <begin position="141"/>
        <end position="388"/>
    </location>
</feature>
<keyword evidence="2 10" id="KW-0645">Protease</keyword>
<dbReference type="NCBIfam" id="TIGR00763">
    <property type="entry name" value="lon"/>
    <property type="match status" value="1"/>
</dbReference>
<feature type="binding site" evidence="10">
    <location>
        <begin position="541"/>
        <end position="548"/>
    </location>
    <ligand>
        <name>ATP</name>
        <dbReference type="ChEBI" id="CHEBI:30616"/>
    </ligand>
</feature>
<dbReference type="HAMAP" id="MF_03120">
    <property type="entry name" value="lonm_euk"/>
    <property type="match status" value="1"/>
</dbReference>
<dbReference type="InterPro" id="IPR020568">
    <property type="entry name" value="Ribosomal_Su5_D2-typ_SF"/>
</dbReference>
<dbReference type="InterPro" id="IPR008269">
    <property type="entry name" value="Lon_proteolytic"/>
</dbReference>
<dbReference type="GO" id="GO:0006515">
    <property type="term" value="P:protein quality control for misfolded or incompletely synthesized proteins"/>
    <property type="evidence" value="ECO:0007669"/>
    <property type="project" value="UniProtKB-UniRule"/>
</dbReference>
<comment type="similarity">
    <text evidence="10 11 12">Belongs to the peptidase S16 family.</text>
</comment>
<sequence length="988" mass="111317">MIRNFSNSCIKNKPSKPNLCYSNVKISNLSLDGCETRLFSTWDNNFCSRKINLSTLNSYKKLYFHSSTINFDSKRKKKKLNKINLKKTNEEMSKKSDKKEVIEEKIQNSTAINGSVAEKKNFNDSQNESATKTIPKEYPQLLCVPIYGRPLFPGFFKTIFLEDPDVIQSIQNLVKKNQPYIGVFLNKIIDEDNQKDEKTGDKILTHDQVYHTGVFCEIISTHVTGLKQERLSVVLFPYRRIKFKNIVKLNSRGSGKTKNNSDLYRKTASGQDDKVLPINAHLATSNVSIVNVENLEDEKIHDKEFVRNASTEILNVLKEMSQINVLVRDHIVAFSISTGGDAFADPARFSDFVSAICHGDPVELQGIVETLSIEERVKKALSIIKKELENFKLGNKIVSNVEEKIGKKNQEYFLMEQMKSIKKELGIDGDGKDKLVMNFKSKAAALEMPLEVKKVFEEEIIKMSSLEPAAAEYNITRNYLEWITNIPWGKRSTENFDISNAIKILNEDHFGLKDVKDRILEFIAVGKLRQTVEGKIICFVGPPGVGKTSIGKSIAKSLGRNFYRFSVGGLADVAEIKGHRRTYIGAMPGKVVQALKKVQTENPLIMIDEIDKLGRGHQGDPASALLELLDPEQNNNFLDHYMDLPIDLSKVLFVCTANSLDTIPAPLLDRMEIITLSGYISQEKLEIAKRYLSPTAKIESGLEHNPNVNLSEEAIDIIIKYWCRESGVRNLKKHIEKVYRKAALKLVKFEQELEKSTVSEKKPEKAINDNEVNSFRIDITPDNLSEYIGSPKFTSERMYENTPPGVVMGLAWTSMGGTPLYLESILEAPITEESKPRFNRTGQLGDVMKESSTISYSFAKSFMARKFPDNHFFEKASIHLHVPEGATPKDGPSAGAAMATSLLSLAFNKPLDGDIAMTGELTLTGKILKIGGLKEKCIAAKQSGIKRIFFPKTNQPDWEEIPEYIKDGLTPFFVEWYEEIFDVVFSSL</sequence>
<reference evidence="15" key="1">
    <citation type="submission" date="2020-05" db="EMBL/GenBank/DDBJ databases">
        <title>Phylogenomic resolution of chytrid fungi.</title>
        <authorList>
            <person name="Stajich J.E."/>
            <person name="Amses K."/>
            <person name="Simmons R."/>
            <person name="Seto K."/>
            <person name="Myers J."/>
            <person name="Bonds A."/>
            <person name="Quandt C.A."/>
            <person name="Barry K."/>
            <person name="Liu P."/>
            <person name="Grigoriev I."/>
            <person name="Longcore J.E."/>
            <person name="James T.Y."/>
        </authorList>
    </citation>
    <scope>NUCLEOTIDE SEQUENCE</scope>
    <source>
        <strain evidence="15">JEL0476</strain>
    </source>
</reference>
<dbReference type="GO" id="GO:0043565">
    <property type="term" value="F:sequence-specific DNA binding"/>
    <property type="evidence" value="ECO:0007669"/>
    <property type="project" value="UniProtKB-UniRule"/>
</dbReference>
<evidence type="ECO:0000256" key="1">
    <source>
        <dbReference type="ARBA" id="ARBA00004305"/>
    </source>
</evidence>
<dbReference type="EMBL" id="JADGJW010000019">
    <property type="protein sequence ID" value="KAJ3227282.1"/>
    <property type="molecule type" value="Genomic_DNA"/>
</dbReference>
<dbReference type="InterPro" id="IPR027065">
    <property type="entry name" value="Lon_Prtase"/>
</dbReference>
<dbReference type="Pfam" id="PF02190">
    <property type="entry name" value="LON_substr_bdg"/>
    <property type="match status" value="1"/>
</dbReference>
<dbReference type="FunFam" id="1.20.5.5270:FF:000001">
    <property type="entry name" value="Lon protease homolog, mitochondrial"/>
    <property type="match status" value="1"/>
</dbReference>
<dbReference type="GO" id="GO:0016887">
    <property type="term" value="F:ATP hydrolysis activity"/>
    <property type="evidence" value="ECO:0007669"/>
    <property type="project" value="UniProtKB-UniRule"/>
</dbReference>
<name>A0AAD5UAB0_9FUNG</name>
<dbReference type="InterPro" id="IPR003593">
    <property type="entry name" value="AAA+_ATPase"/>
</dbReference>
<dbReference type="InterPro" id="IPR008268">
    <property type="entry name" value="Peptidase_S16_AS"/>
</dbReference>
<keyword evidence="8 10" id="KW-0496">Mitochondrion</keyword>
<comment type="catalytic activity">
    <reaction evidence="9 10">
        <text>Hydrolysis of proteins in presence of ATP.</text>
        <dbReference type="EC" id="3.4.21.53"/>
    </reaction>
</comment>
<dbReference type="Gene3D" id="1.10.8.60">
    <property type="match status" value="1"/>
</dbReference>
<comment type="subunit">
    <text evidence="10">Homohexamer or homoheptamer. Organized in a ring with a central cavity.</text>
</comment>
<dbReference type="PRINTS" id="PR00830">
    <property type="entry name" value="ENDOLAPTASE"/>
</dbReference>
<dbReference type="FunFam" id="3.40.50.300:FF:000021">
    <property type="entry name" value="Lon protease homolog"/>
    <property type="match status" value="1"/>
</dbReference>
<dbReference type="InterPro" id="IPR014721">
    <property type="entry name" value="Ribsml_uS5_D2-typ_fold_subgr"/>
</dbReference>
<evidence type="ECO:0000256" key="4">
    <source>
        <dbReference type="ARBA" id="ARBA00022801"/>
    </source>
</evidence>
<dbReference type="GO" id="GO:0003697">
    <property type="term" value="F:single-stranded DNA binding"/>
    <property type="evidence" value="ECO:0007669"/>
    <property type="project" value="TreeGrafter"/>
</dbReference>
<evidence type="ECO:0000256" key="2">
    <source>
        <dbReference type="ARBA" id="ARBA00022670"/>
    </source>
</evidence>
<keyword evidence="4 10" id="KW-0378">Hydrolase</keyword>
<comment type="subcellular location">
    <subcellularLocation>
        <location evidence="1 10">Mitochondrion matrix</location>
    </subcellularLocation>
</comment>
<dbReference type="Gene3D" id="3.40.50.300">
    <property type="entry name" value="P-loop containing nucleotide triphosphate hydrolases"/>
    <property type="match status" value="1"/>
</dbReference>
<feature type="active site" evidence="10 11">
    <location>
        <position position="893"/>
    </location>
</feature>
<feature type="active site" evidence="10 11">
    <location>
        <position position="936"/>
    </location>
</feature>
<feature type="domain" description="Lon proteolytic" evidence="13">
    <location>
        <begin position="801"/>
        <end position="987"/>
    </location>
</feature>
<dbReference type="SUPFAM" id="SSF52540">
    <property type="entry name" value="P-loop containing nucleoside triphosphate hydrolases"/>
    <property type="match status" value="1"/>
</dbReference>
<dbReference type="GO" id="GO:0004252">
    <property type="term" value="F:serine-type endopeptidase activity"/>
    <property type="evidence" value="ECO:0007669"/>
    <property type="project" value="UniProtKB-UniRule"/>
</dbReference>
<evidence type="ECO:0000256" key="7">
    <source>
        <dbReference type="ARBA" id="ARBA00023125"/>
    </source>
</evidence>
<keyword evidence="6 10" id="KW-0067">ATP-binding</keyword>
<dbReference type="SMART" id="SM00382">
    <property type="entry name" value="AAA"/>
    <property type="match status" value="1"/>
</dbReference>
<dbReference type="Gene3D" id="3.30.230.10">
    <property type="match status" value="1"/>
</dbReference>
<dbReference type="Proteomes" id="UP001211065">
    <property type="component" value="Unassembled WGS sequence"/>
</dbReference>
<accession>A0AAD5UAB0</accession>
<dbReference type="PANTHER" id="PTHR43718">
    <property type="entry name" value="LON PROTEASE"/>
    <property type="match status" value="1"/>
</dbReference>
<evidence type="ECO:0000256" key="6">
    <source>
        <dbReference type="ARBA" id="ARBA00022840"/>
    </source>
</evidence>
<evidence type="ECO:0000256" key="5">
    <source>
        <dbReference type="ARBA" id="ARBA00022825"/>
    </source>
</evidence>
<dbReference type="InterPro" id="IPR027417">
    <property type="entry name" value="P-loop_NTPase"/>
</dbReference>
<evidence type="ECO:0000256" key="11">
    <source>
        <dbReference type="PROSITE-ProRule" id="PRU01122"/>
    </source>
</evidence>
<dbReference type="GO" id="GO:0007005">
    <property type="term" value="P:mitochondrion organization"/>
    <property type="evidence" value="ECO:0007669"/>
    <property type="project" value="TreeGrafter"/>
</dbReference>
<dbReference type="PANTHER" id="PTHR43718:SF2">
    <property type="entry name" value="LON PROTEASE HOMOLOG, MITOCHONDRIAL"/>
    <property type="match status" value="1"/>
</dbReference>
<comment type="function">
    <text evidence="10">ATP-dependent serine protease that mediates the selective degradation of misfolded, unassembled or oxidatively damaged polypeptides as well as certain short-lived regulatory proteins in the mitochondrial matrix. May also have a chaperone function in the assembly of inner membrane protein complexes. Participates in the regulation of mitochondrial gene expression and in the maintenance of the integrity of the mitochondrial genome. Binds to mitochondrial DNA in a site-specific manner.</text>
</comment>
<keyword evidence="7 10" id="KW-0238">DNA-binding</keyword>
<evidence type="ECO:0000256" key="12">
    <source>
        <dbReference type="RuleBase" id="RU000591"/>
    </source>
</evidence>
<dbReference type="SMART" id="SM00464">
    <property type="entry name" value="LON"/>
    <property type="match status" value="1"/>
</dbReference>
<dbReference type="InterPro" id="IPR027503">
    <property type="entry name" value="Lonm_euk"/>
</dbReference>
<organism evidence="15 16">
    <name type="scientific">Clydaea vesicula</name>
    <dbReference type="NCBI Taxonomy" id="447962"/>
    <lineage>
        <taxon>Eukaryota</taxon>
        <taxon>Fungi</taxon>
        <taxon>Fungi incertae sedis</taxon>
        <taxon>Chytridiomycota</taxon>
        <taxon>Chytridiomycota incertae sedis</taxon>
        <taxon>Chytridiomycetes</taxon>
        <taxon>Lobulomycetales</taxon>
        <taxon>Lobulomycetaceae</taxon>
        <taxon>Clydaea</taxon>
    </lineage>
</organism>
<dbReference type="GO" id="GO:0051131">
    <property type="term" value="P:chaperone-mediated protein complex assembly"/>
    <property type="evidence" value="ECO:0007669"/>
    <property type="project" value="UniProtKB-UniRule"/>
</dbReference>
<dbReference type="Pfam" id="PF05362">
    <property type="entry name" value="Lon_C"/>
    <property type="match status" value="1"/>
</dbReference>
<dbReference type="SUPFAM" id="SSF54211">
    <property type="entry name" value="Ribosomal protein S5 domain 2-like"/>
    <property type="match status" value="1"/>
</dbReference>
<dbReference type="AlphaFoldDB" id="A0AAD5UAB0"/>
<dbReference type="InterPro" id="IPR003959">
    <property type="entry name" value="ATPase_AAA_core"/>
</dbReference>
<keyword evidence="3 10" id="KW-0547">Nucleotide-binding</keyword>
<gene>
    <name evidence="15" type="primary">PIM1_1</name>
    <name evidence="10" type="synonym">PIM1</name>
    <name evidence="15" type="ORF">HK099_002646</name>
</gene>
<dbReference type="InterPro" id="IPR003111">
    <property type="entry name" value="Lon_prtase_N"/>
</dbReference>
<evidence type="ECO:0000256" key="9">
    <source>
        <dbReference type="ARBA" id="ARBA00050665"/>
    </source>
</evidence>
<dbReference type="InterPro" id="IPR054594">
    <property type="entry name" value="Lon_lid"/>
</dbReference>
<dbReference type="GO" id="GO:0005759">
    <property type="term" value="C:mitochondrial matrix"/>
    <property type="evidence" value="ECO:0007669"/>
    <property type="project" value="UniProtKB-SubCell"/>
</dbReference>
<comment type="caution">
    <text evidence="15">The sequence shown here is derived from an EMBL/GenBank/DDBJ whole genome shotgun (WGS) entry which is preliminary data.</text>
</comment>
<evidence type="ECO:0000259" key="14">
    <source>
        <dbReference type="PROSITE" id="PS51787"/>
    </source>
</evidence>
<evidence type="ECO:0000256" key="3">
    <source>
        <dbReference type="ARBA" id="ARBA00022741"/>
    </source>
</evidence>
<evidence type="ECO:0000313" key="15">
    <source>
        <dbReference type="EMBL" id="KAJ3227282.1"/>
    </source>
</evidence>
<dbReference type="PROSITE" id="PS51787">
    <property type="entry name" value="LON_N"/>
    <property type="match status" value="1"/>
</dbReference>
<evidence type="ECO:0000259" key="13">
    <source>
        <dbReference type="PROSITE" id="PS51786"/>
    </source>
</evidence>
<protein>
    <recommendedName>
        <fullName evidence="10">Lon protease homolog, mitochondrial</fullName>
        <ecNumber evidence="10">3.4.21.53</ecNumber>
    </recommendedName>
</protein>